<evidence type="ECO:0000313" key="4">
    <source>
        <dbReference type="RefSeq" id="XP_056864345.1"/>
    </source>
</evidence>
<reference evidence="3" key="1">
    <citation type="journal article" date="2019" name="Database">
        <title>The radish genome database (RadishGD): an integrated information resource for radish genomics.</title>
        <authorList>
            <person name="Yu H.J."/>
            <person name="Baek S."/>
            <person name="Lee Y.J."/>
            <person name="Cho A."/>
            <person name="Mun J.H."/>
        </authorList>
    </citation>
    <scope>NUCLEOTIDE SEQUENCE [LARGE SCALE GENOMIC DNA]</scope>
    <source>
        <strain evidence="3">cv. WK10039</strain>
    </source>
</reference>
<dbReference type="Pfam" id="PF13456">
    <property type="entry name" value="RVT_3"/>
    <property type="match status" value="1"/>
</dbReference>
<dbReference type="PANTHER" id="PTHR47074">
    <property type="entry name" value="BNAC02G40300D PROTEIN"/>
    <property type="match status" value="1"/>
</dbReference>
<dbReference type="RefSeq" id="XP_056864345.1">
    <property type="nucleotide sequence ID" value="XM_057008365.1"/>
</dbReference>
<reference evidence="4" key="2">
    <citation type="submission" date="2025-08" db="UniProtKB">
        <authorList>
            <consortium name="RefSeq"/>
        </authorList>
    </citation>
    <scope>IDENTIFICATION</scope>
    <source>
        <tissue evidence="4">Leaf</tissue>
    </source>
</reference>
<dbReference type="SUPFAM" id="SSF53098">
    <property type="entry name" value="Ribonuclease H-like"/>
    <property type="match status" value="1"/>
</dbReference>
<dbReference type="InterPro" id="IPR044730">
    <property type="entry name" value="RNase_H-like_dom_plant"/>
</dbReference>
<dbReference type="CDD" id="cd06222">
    <property type="entry name" value="RNase_H_like"/>
    <property type="match status" value="1"/>
</dbReference>
<dbReference type="Proteomes" id="UP000504610">
    <property type="component" value="Chromosome 4"/>
</dbReference>
<evidence type="ECO:0000259" key="1">
    <source>
        <dbReference type="Pfam" id="PF13456"/>
    </source>
</evidence>
<evidence type="ECO:0000259" key="2">
    <source>
        <dbReference type="Pfam" id="PF13966"/>
    </source>
</evidence>
<dbReference type="InterPro" id="IPR002156">
    <property type="entry name" value="RNaseH_domain"/>
</dbReference>
<feature type="domain" description="RNase H type-1" evidence="1">
    <location>
        <begin position="187"/>
        <end position="274"/>
    </location>
</feature>
<name>A0A9W3DKP4_RAPSA</name>
<keyword evidence="3" id="KW-1185">Reference proteome</keyword>
<dbReference type="InterPro" id="IPR012337">
    <property type="entry name" value="RNaseH-like_sf"/>
</dbReference>
<organism evidence="3 4">
    <name type="scientific">Raphanus sativus</name>
    <name type="common">Radish</name>
    <name type="synonym">Raphanus raphanistrum var. sativus</name>
    <dbReference type="NCBI Taxonomy" id="3726"/>
    <lineage>
        <taxon>Eukaryota</taxon>
        <taxon>Viridiplantae</taxon>
        <taxon>Streptophyta</taxon>
        <taxon>Embryophyta</taxon>
        <taxon>Tracheophyta</taxon>
        <taxon>Spermatophyta</taxon>
        <taxon>Magnoliopsida</taxon>
        <taxon>eudicotyledons</taxon>
        <taxon>Gunneridae</taxon>
        <taxon>Pentapetalae</taxon>
        <taxon>rosids</taxon>
        <taxon>malvids</taxon>
        <taxon>Brassicales</taxon>
        <taxon>Brassicaceae</taxon>
        <taxon>Brassiceae</taxon>
        <taxon>Raphanus</taxon>
    </lineage>
</organism>
<proteinExistence type="predicted"/>
<protein>
    <submittedName>
        <fullName evidence="4">Uncharacterized protein LOC130511399</fullName>
    </submittedName>
</protein>
<feature type="domain" description="Reverse transcriptase zinc-binding" evidence="2">
    <location>
        <begin position="32"/>
        <end position="73"/>
    </location>
</feature>
<dbReference type="Pfam" id="PF13966">
    <property type="entry name" value="zf-RVT"/>
    <property type="match status" value="1"/>
</dbReference>
<sequence>MESLFYIREVFNFIPNKDNLWLFHLFEHDSSYSIYSNLRRRHIINETECPRCCQGDETEHHIFFECPYAKQLWRASGISNDIINSSTTTLTAKLEECFKISTASSLTHFQDLPIWILWRIWKSRNMLLFQQKQFSWSKVLQQSRSDAREWEEHGKYMELLSSTRRHRTGTLQTKEWQRPETGWYKCNIDGSFISSDLPAQAGWIVRDSRGTFKGAGQSRGHKVTNAFESEFQALIMAMQHCWSKGYTKVIFEGDCKKIIDILQSKTLHFEGYNWTREAHR</sequence>
<accession>A0A9W3DKP4</accession>
<dbReference type="GO" id="GO:0004523">
    <property type="term" value="F:RNA-DNA hybrid ribonuclease activity"/>
    <property type="evidence" value="ECO:0007669"/>
    <property type="project" value="InterPro"/>
</dbReference>
<dbReference type="OrthoDB" id="1021881at2759"/>
<dbReference type="GeneID" id="130511399"/>
<dbReference type="InterPro" id="IPR026960">
    <property type="entry name" value="RVT-Znf"/>
</dbReference>
<dbReference type="GO" id="GO:0003676">
    <property type="term" value="F:nucleic acid binding"/>
    <property type="evidence" value="ECO:0007669"/>
    <property type="project" value="InterPro"/>
</dbReference>
<dbReference type="Gene3D" id="3.30.420.10">
    <property type="entry name" value="Ribonuclease H-like superfamily/Ribonuclease H"/>
    <property type="match status" value="1"/>
</dbReference>
<gene>
    <name evidence="4" type="primary">LOC130511399</name>
</gene>
<dbReference type="KEGG" id="rsz:130511399"/>
<dbReference type="AlphaFoldDB" id="A0A9W3DKP4"/>
<dbReference type="InterPro" id="IPR052929">
    <property type="entry name" value="RNase_H-like_EbsB-rel"/>
</dbReference>
<dbReference type="PANTHER" id="PTHR47074:SF78">
    <property type="entry name" value="GB|AAF30348.1-RELATED"/>
    <property type="match status" value="1"/>
</dbReference>
<evidence type="ECO:0000313" key="3">
    <source>
        <dbReference type="Proteomes" id="UP000504610"/>
    </source>
</evidence>
<dbReference type="InterPro" id="IPR036397">
    <property type="entry name" value="RNaseH_sf"/>
</dbReference>